<feature type="binding site" evidence="16">
    <location>
        <begin position="121"/>
        <end position="124"/>
    </location>
    <ligand>
        <name>substrate</name>
    </ligand>
</feature>
<comment type="cofactor">
    <cofactor evidence="16">
        <name>NH4(+)</name>
        <dbReference type="ChEBI" id="CHEBI:28938"/>
    </cofactor>
    <cofactor evidence="16">
        <name>K(+)</name>
        <dbReference type="ChEBI" id="CHEBI:29103"/>
    </cofactor>
    <text evidence="16">A monovalent cation. Ammonium or potassium.</text>
</comment>
<dbReference type="RefSeq" id="WP_092317203.1">
    <property type="nucleotide sequence ID" value="NZ_FOKY01000001.1"/>
</dbReference>
<dbReference type="Pfam" id="PF03309">
    <property type="entry name" value="Pan_kinase"/>
    <property type="match status" value="1"/>
</dbReference>
<feature type="region of interest" description="Disordered" evidence="17">
    <location>
        <begin position="287"/>
        <end position="308"/>
    </location>
</feature>
<keyword evidence="13 16" id="KW-0173">Coenzyme A biosynthesis</keyword>
<dbReference type="InterPro" id="IPR004619">
    <property type="entry name" value="Type_III_PanK"/>
</dbReference>
<evidence type="ECO:0000256" key="6">
    <source>
        <dbReference type="ARBA" id="ARBA00012102"/>
    </source>
</evidence>
<comment type="catalytic activity">
    <reaction evidence="1 16">
        <text>(R)-pantothenate + ATP = (R)-4'-phosphopantothenate + ADP + H(+)</text>
        <dbReference type="Rhea" id="RHEA:16373"/>
        <dbReference type="ChEBI" id="CHEBI:10986"/>
        <dbReference type="ChEBI" id="CHEBI:15378"/>
        <dbReference type="ChEBI" id="CHEBI:29032"/>
        <dbReference type="ChEBI" id="CHEBI:30616"/>
        <dbReference type="ChEBI" id="CHEBI:456216"/>
        <dbReference type="EC" id="2.7.1.33"/>
    </reaction>
</comment>
<comment type="similarity">
    <text evidence="14 16">Belongs to the type III pantothenate kinase family.</text>
</comment>
<dbReference type="GO" id="GO:0005737">
    <property type="term" value="C:cytoplasm"/>
    <property type="evidence" value="ECO:0007669"/>
    <property type="project" value="UniProtKB-SubCell"/>
</dbReference>
<dbReference type="HAMAP" id="MF_01274">
    <property type="entry name" value="Pantothen_kinase_3"/>
    <property type="match status" value="1"/>
</dbReference>
<dbReference type="EMBL" id="FOKY01000001">
    <property type="protein sequence ID" value="SFB68077.1"/>
    <property type="molecule type" value="Genomic_DNA"/>
</dbReference>
<evidence type="ECO:0000256" key="17">
    <source>
        <dbReference type="SAM" id="MobiDB-lite"/>
    </source>
</evidence>
<dbReference type="UniPathway" id="UPA00241">
    <property type="reaction ID" value="UER00352"/>
</dbReference>
<keyword evidence="7 16" id="KW-0963">Cytoplasm</keyword>
<keyword evidence="9 16" id="KW-0547">Nucleotide-binding</keyword>
<feature type="compositionally biased region" description="Polar residues" evidence="17">
    <location>
        <begin position="287"/>
        <end position="300"/>
    </location>
</feature>
<organism evidence="18 19">
    <name type="scientific">Brevinema andersonii</name>
    <dbReference type="NCBI Taxonomy" id="34097"/>
    <lineage>
        <taxon>Bacteria</taxon>
        <taxon>Pseudomonadati</taxon>
        <taxon>Spirochaetota</taxon>
        <taxon>Spirochaetia</taxon>
        <taxon>Brevinematales</taxon>
        <taxon>Brevinemataceae</taxon>
        <taxon>Brevinema</taxon>
    </lineage>
</organism>
<comment type="function">
    <text evidence="16">Catalyzes the phosphorylation of pantothenate (Pan), the first step in CoA biosynthesis.</text>
</comment>
<keyword evidence="8 16" id="KW-0808">Transferase</keyword>
<dbReference type="NCBIfam" id="TIGR00671">
    <property type="entry name" value="baf"/>
    <property type="match status" value="1"/>
</dbReference>
<evidence type="ECO:0000256" key="5">
    <source>
        <dbReference type="ARBA" id="ARBA00011738"/>
    </source>
</evidence>
<evidence type="ECO:0000256" key="12">
    <source>
        <dbReference type="ARBA" id="ARBA00022958"/>
    </source>
</evidence>
<evidence type="ECO:0000256" key="4">
    <source>
        <dbReference type="ARBA" id="ARBA00005225"/>
    </source>
</evidence>
<evidence type="ECO:0000256" key="1">
    <source>
        <dbReference type="ARBA" id="ARBA00001206"/>
    </source>
</evidence>
<protein>
    <recommendedName>
        <fullName evidence="15 16">Type III pantothenate kinase</fullName>
        <ecNumber evidence="6 16">2.7.1.33</ecNumber>
    </recommendedName>
    <alternativeName>
        <fullName evidence="16">PanK-III</fullName>
    </alternativeName>
    <alternativeName>
        <fullName evidence="16">Pantothenic acid kinase</fullName>
    </alternativeName>
</protein>
<comment type="pathway">
    <text evidence="4 16">Cofactor biosynthesis; coenzyme A biosynthesis; CoA from (R)-pantothenate: step 1/5.</text>
</comment>
<dbReference type="CDD" id="cd24015">
    <property type="entry name" value="ASKHA_NBD_PanK-III"/>
    <property type="match status" value="1"/>
</dbReference>
<comment type="caution">
    <text evidence="16">Lacks conserved residue(s) required for the propagation of feature annotation.</text>
</comment>
<dbReference type="GO" id="GO:0004594">
    <property type="term" value="F:pantothenate kinase activity"/>
    <property type="evidence" value="ECO:0007669"/>
    <property type="project" value="UniProtKB-UniRule"/>
</dbReference>
<dbReference type="PANTHER" id="PTHR34265:SF1">
    <property type="entry name" value="TYPE III PANTOTHENATE KINASE"/>
    <property type="match status" value="1"/>
</dbReference>
<evidence type="ECO:0000256" key="11">
    <source>
        <dbReference type="ARBA" id="ARBA00022840"/>
    </source>
</evidence>
<evidence type="ECO:0000256" key="2">
    <source>
        <dbReference type="ARBA" id="ARBA00001958"/>
    </source>
</evidence>
<evidence type="ECO:0000256" key="10">
    <source>
        <dbReference type="ARBA" id="ARBA00022777"/>
    </source>
</evidence>
<dbReference type="GO" id="GO:0005524">
    <property type="term" value="F:ATP binding"/>
    <property type="evidence" value="ECO:0007669"/>
    <property type="project" value="UniProtKB-UniRule"/>
</dbReference>
<gene>
    <name evidence="16" type="primary">coaX</name>
    <name evidence="18" type="ORF">SAMN02745150_00141</name>
</gene>
<dbReference type="GO" id="GO:0015937">
    <property type="term" value="P:coenzyme A biosynthetic process"/>
    <property type="evidence" value="ECO:0007669"/>
    <property type="project" value="UniProtKB-UniRule"/>
</dbReference>
<name>A0A1I1CZY5_BREAD</name>
<dbReference type="STRING" id="34097.SAMN02745150_00141"/>
<evidence type="ECO:0000256" key="3">
    <source>
        <dbReference type="ARBA" id="ARBA00004496"/>
    </source>
</evidence>
<feature type="binding site" evidence="16">
    <location>
        <position position="146"/>
    </location>
    <ligand>
        <name>ATP</name>
        <dbReference type="ChEBI" id="CHEBI:30616"/>
    </ligand>
</feature>
<sequence>MIAAFDIGNTNIKAYLFDNDNNIIARKSRPSPDLFEPERWKYFLDDLVTLNPGFAIAEKRISCVSWKIFLALRVFLGYDSPQSFNPHCKFNTDLFYLPADSPFVFDAMVPIDTTFVSGSVGSDRLLAAYSLYKMYGGSNFLASLGTATTIDLITNAEIFFSGIVAPGLDASYNGLLLRAPHLLSMSQLPTPEKLLGTTLEQALSSGIFMGHAVMVESLFSRMKRDAALEGDINLVLTGGRAYSVSPYIRLAHTVREDLVAYGLALMPSWQKSIDQLKVDDLIPQEDTQAEYNTKNDNFPSEDQPVDEI</sequence>
<dbReference type="InterPro" id="IPR043129">
    <property type="entry name" value="ATPase_NBD"/>
</dbReference>
<keyword evidence="11 16" id="KW-0067">ATP-binding</keyword>
<feature type="binding site" evidence="16">
    <location>
        <begin position="6"/>
        <end position="13"/>
    </location>
    <ligand>
        <name>ATP</name>
        <dbReference type="ChEBI" id="CHEBI:30616"/>
    </ligand>
</feature>
<dbReference type="AlphaFoldDB" id="A0A1I1CZY5"/>
<dbReference type="Gene3D" id="3.30.420.40">
    <property type="match status" value="1"/>
</dbReference>
<reference evidence="19" key="1">
    <citation type="submission" date="2016-10" db="EMBL/GenBank/DDBJ databases">
        <authorList>
            <person name="Varghese N."/>
            <person name="Submissions S."/>
        </authorList>
    </citation>
    <scope>NUCLEOTIDE SEQUENCE [LARGE SCALE GENOMIC DNA]</scope>
    <source>
        <strain evidence="19">ATCC 43811</strain>
    </source>
</reference>
<keyword evidence="10 16" id="KW-0418">Kinase</keyword>
<evidence type="ECO:0000256" key="8">
    <source>
        <dbReference type="ARBA" id="ARBA00022679"/>
    </source>
</evidence>
<evidence type="ECO:0000256" key="15">
    <source>
        <dbReference type="ARBA" id="ARBA00040883"/>
    </source>
</evidence>
<dbReference type="SUPFAM" id="SSF53067">
    <property type="entry name" value="Actin-like ATPase domain"/>
    <property type="match status" value="2"/>
</dbReference>
<accession>A0A1I1CZY5</accession>
<keyword evidence="12 16" id="KW-0630">Potassium</keyword>
<comment type="subcellular location">
    <subcellularLocation>
        <location evidence="3 16">Cytoplasm</location>
    </subcellularLocation>
</comment>
<evidence type="ECO:0000256" key="14">
    <source>
        <dbReference type="ARBA" id="ARBA00038036"/>
    </source>
</evidence>
<keyword evidence="19" id="KW-1185">Reference proteome</keyword>
<feature type="binding site" evidence="16">
    <location>
        <position position="115"/>
    </location>
    <ligand>
        <name>substrate</name>
    </ligand>
</feature>
<evidence type="ECO:0000256" key="16">
    <source>
        <dbReference type="HAMAP-Rule" id="MF_01274"/>
    </source>
</evidence>
<dbReference type="Proteomes" id="UP000240042">
    <property type="component" value="Unassembled WGS sequence"/>
</dbReference>
<evidence type="ECO:0000256" key="9">
    <source>
        <dbReference type="ARBA" id="ARBA00022741"/>
    </source>
</evidence>
<dbReference type="PANTHER" id="PTHR34265">
    <property type="entry name" value="TYPE III PANTOTHENATE KINASE"/>
    <property type="match status" value="1"/>
</dbReference>
<evidence type="ECO:0000256" key="7">
    <source>
        <dbReference type="ARBA" id="ARBA00022490"/>
    </source>
</evidence>
<evidence type="ECO:0000256" key="13">
    <source>
        <dbReference type="ARBA" id="ARBA00022993"/>
    </source>
</evidence>
<feature type="active site" description="Proton acceptor" evidence="16">
    <location>
        <position position="123"/>
    </location>
</feature>
<dbReference type="OrthoDB" id="9804707at2"/>
<proteinExistence type="inferred from homology"/>
<evidence type="ECO:0000313" key="19">
    <source>
        <dbReference type="Proteomes" id="UP000240042"/>
    </source>
</evidence>
<comment type="subunit">
    <text evidence="5 16">Homodimer.</text>
</comment>
<evidence type="ECO:0000313" key="18">
    <source>
        <dbReference type="EMBL" id="SFB68077.1"/>
    </source>
</evidence>
<comment type="cofactor">
    <cofactor evidence="2">
        <name>K(+)</name>
        <dbReference type="ChEBI" id="CHEBI:29103"/>
    </cofactor>
</comment>
<dbReference type="EC" id="2.7.1.33" evidence="6 16"/>